<evidence type="ECO:0000256" key="5">
    <source>
        <dbReference type="SAM" id="Phobius"/>
    </source>
</evidence>
<evidence type="ECO:0000256" key="6">
    <source>
        <dbReference type="SAM" id="SignalP"/>
    </source>
</evidence>
<feature type="domain" description="Gram-positive cocci surface proteins LPxTG" evidence="7">
    <location>
        <begin position="283"/>
        <end position="315"/>
    </location>
</feature>
<name>A0AAU8N3N3_9ACTO</name>
<keyword evidence="5" id="KW-1133">Transmembrane helix</keyword>
<dbReference type="NCBIfam" id="TIGR01167">
    <property type="entry name" value="LPXTG_anchor"/>
    <property type="match status" value="1"/>
</dbReference>
<protein>
    <submittedName>
        <fullName evidence="8">LPXTG cell wall anchor domain-containing protein</fullName>
    </submittedName>
</protein>
<sequence length="315" mass="31578">MRLGRPFAITAAAVLAAGAVTTTATAAESDFAFSNDIASTADPASTAFPVSGTGCVSTADNPARVLVALGQGDSIDNLKTARPIDIAVKPGTSDWSGTIDLADAIKQVGIAPTTEPWAIVAECIPYDKHDGETIARRLILDATKAEGTLTLSEDSTGAQSFKFTGSGFTPGETVTLTLRNDNDDVVATLAEMKVDADGNVAASFPAPAGVPDGSYNAVVKGSRYGEGGTLEYKVTVSGGVFSYESQGGGQHEGSANDAAAQNAAAPAGPAAAQNAAAPAKEGLANTGADAMTFIIIGGSLATAGGLLLAARRRRA</sequence>
<evidence type="ECO:0000256" key="3">
    <source>
        <dbReference type="ARBA" id="ARBA00022729"/>
    </source>
</evidence>
<keyword evidence="5" id="KW-0472">Membrane</keyword>
<feature type="signal peptide" evidence="6">
    <location>
        <begin position="1"/>
        <end position="26"/>
    </location>
</feature>
<evidence type="ECO:0000256" key="1">
    <source>
        <dbReference type="ARBA" id="ARBA00022512"/>
    </source>
</evidence>
<dbReference type="InterPro" id="IPR019931">
    <property type="entry name" value="LPXTG_anchor"/>
</dbReference>
<keyword evidence="4" id="KW-0572">Peptidoglycan-anchor</keyword>
<dbReference type="EMBL" id="CP159989">
    <property type="protein sequence ID" value="XCP82017.1"/>
    <property type="molecule type" value="Genomic_DNA"/>
</dbReference>
<feature type="chain" id="PRO_5043459646" evidence="6">
    <location>
        <begin position="27"/>
        <end position="315"/>
    </location>
</feature>
<dbReference type="PROSITE" id="PS50847">
    <property type="entry name" value="GRAM_POS_ANCHORING"/>
    <property type="match status" value="1"/>
</dbReference>
<dbReference type="AlphaFoldDB" id="A0AAU8N3N3"/>
<evidence type="ECO:0000256" key="4">
    <source>
        <dbReference type="ARBA" id="ARBA00023088"/>
    </source>
</evidence>
<accession>A0AAU8N3N3</accession>
<evidence type="ECO:0000313" key="8">
    <source>
        <dbReference type="EMBL" id="XCP82017.1"/>
    </source>
</evidence>
<organism evidence="8">
    <name type="scientific">Actinomyces timonensis</name>
    <dbReference type="NCBI Taxonomy" id="1288391"/>
    <lineage>
        <taxon>Bacteria</taxon>
        <taxon>Bacillati</taxon>
        <taxon>Actinomycetota</taxon>
        <taxon>Actinomycetes</taxon>
        <taxon>Actinomycetales</taxon>
        <taxon>Actinomycetaceae</taxon>
        <taxon>Actinomyces</taxon>
    </lineage>
</organism>
<dbReference type="RefSeq" id="WP_366180268.1">
    <property type="nucleotide sequence ID" value="NZ_CP159989.1"/>
</dbReference>
<keyword evidence="3 6" id="KW-0732">Signal</keyword>
<keyword evidence="5" id="KW-0812">Transmembrane</keyword>
<keyword evidence="1" id="KW-0134">Cell wall</keyword>
<gene>
    <name evidence="8" type="ORF">ABXS69_08605</name>
</gene>
<reference evidence="8" key="1">
    <citation type="submission" date="2024-05" db="EMBL/GenBank/DDBJ databases">
        <title>Draft genome assemblies of 36 bacteria isolated from hibernating arctic ground squirrels.</title>
        <authorList>
            <person name="McKee H."/>
            <person name="Mullen L."/>
            <person name="Drown D.M."/>
            <person name="Duddleston K.N."/>
        </authorList>
    </citation>
    <scope>NUCLEOTIDE SEQUENCE</scope>
    <source>
        <strain evidence="8">AR004</strain>
    </source>
</reference>
<feature type="transmembrane region" description="Helical" evidence="5">
    <location>
        <begin position="290"/>
        <end position="310"/>
    </location>
</feature>
<proteinExistence type="predicted"/>
<evidence type="ECO:0000256" key="2">
    <source>
        <dbReference type="ARBA" id="ARBA00022525"/>
    </source>
</evidence>
<keyword evidence="2" id="KW-0964">Secreted</keyword>
<evidence type="ECO:0000259" key="7">
    <source>
        <dbReference type="PROSITE" id="PS50847"/>
    </source>
</evidence>